<dbReference type="EMBL" id="KZ452013">
    <property type="protein sequence ID" value="PKA51434.1"/>
    <property type="molecule type" value="Genomic_DNA"/>
</dbReference>
<dbReference type="STRING" id="1088818.A0A2I0A7C3"/>
<dbReference type="InterPro" id="IPR036893">
    <property type="entry name" value="SBP_sf"/>
</dbReference>
<evidence type="ECO:0000256" key="4">
    <source>
        <dbReference type="ARBA" id="ARBA00022833"/>
    </source>
</evidence>
<dbReference type="FunFam" id="4.10.1100.10:FF:000001">
    <property type="entry name" value="Squamosa promoter-binding-like protein 14"/>
    <property type="match status" value="1"/>
</dbReference>
<keyword evidence="3 9" id="KW-0863">Zinc-finger</keyword>
<evidence type="ECO:0000256" key="6">
    <source>
        <dbReference type="ARBA" id="ARBA00023125"/>
    </source>
</evidence>
<evidence type="ECO:0000313" key="11">
    <source>
        <dbReference type="EMBL" id="PKA51434.1"/>
    </source>
</evidence>
<proteinExistence type="predicted"/>
<dbReference type="InterPro" id="IPR044817">
    <property type="entry name" value="SBP-like"/>
</dbReference>
<evidence type="ECO:0000256" key="8">
    <source>
        <dbReference type="ARBA" id="ARBA00023242"/>
    </source>
</evidence>
<keyword evidence="7" id="KW-0804">Transcription</keyword>
<name>A0A2I0A7C3_9ASPA</name>
<dbReference type="PANTHER" id="PTHR31251:SF74">
    <property type="entry name" value="SQUAMOSA PROMOTER-BINDING-LIKE PROTEIN 2"/>
    <property type="match status" value="1"/>
</dbReference>
<keyword evidence="6" id="KW-0238">DNA-binding</keyword>
<evidence type="ECO:0000256" key="1">
    <source>
        <dbReference type="ARBA" id="ARBA00004123"/>
    </source>
</evidence>
<evidence type="ECO:0000259" key="10">
    <source>
        <dbReference type="PROSITE" id="PS51141"/>
    </source>
</evidence>
<evidence type="ECO:0000256" key="5">
    <source>
        <dbReference type="ARBA" id="ARBA00023015"/>
    </source>
</evidence>
<feature type="domain" description="SBP-type" evidence="10">
    <location>
        <begin position="166"/>
        <end position="243"/>
    </location>
</feature>
<keyword evidence="12" id="KW-1185">Reference proteome</keyword>
<evidence type="ECO:0000256" key="3">
    <source>
        <dbReference type="ARBA" id="ARBA00022771"/>
    </source>
</evidence>
<dbReference type="GO" id="GO:0008270">
    <property type="term" value="F:zinc ion binding"/>
    <property type="evidence" value="ECO:0007669"/>
    <property type="project" value="UniProtKB-KW"/>
</dbReference>
<protein>
    <submittedName>
        <fullName evidence="11">Squamosa promoter-binding-like protein 12</fullName>
    </submittedName>
</protein>
<evidence type="ECO:0000256" key="7">
    <source>
        <dbReference type="ARBA" id="ARBA00023163"/>
    </source>
</evidence>
<sequence>MEWNLKTPLQWDCENPALFSAKESELSKISLQVEWGAENGGVISYGSTYSSCSGTCSGSDLGSGSSRSSISASVGSLSKVKIKASEALEVLHEKLGKGEDSGTSPVVVGNKTAGEPAIGLKLGKRTYFEDFSAANVKASSSLVSIAPPSSCSSFKKPRVSNKAIESSYCQVEGCNIDLIAAKDYHRKHKVCESHSKSPNVIVAGKERRFCQQCSRFHDLSEFDQKKRSCRRRLSDHNARRRKPQPQTVAFNSSGFSSSFYDGRQHMNFFPNQAPFSNARSSSGLLLEESSGFSLSTTKGSWLKQPTAKLVDGQMHLPGASLCNAVPSSHLDLERLIPCKGAMTNAQSQGLEASVSAFSVNRALDLQRALSLLSNNSCRSSSTGQVDTIQHTASHPPVEAAYSTPECWQDDHSLFQQEPAFNFHGNGSQFHDYHKTPCESSFFEASQVFSKSDGHFFSLV</sequence>
<evidence type="ECO:0000256" key="2">
    <source>
        <dbReference type="ARBA" id="ARBA00022723"/>
    </source>
</evidence>
<dbReference type="GO" id="GO:0005634">
    <property type="term" value="C:nucleus"/>
    <property type="evidence" value="ECO:0007669"/>
    <property type="project" value="UniProtKB-SubCell"/>
</dbReference>
<dbReference type="Pfam" id="PF03110">
    <property type="entry name" value="SBP"/>
    <property type="match status" value="1"/>
</dbReference>
<dbReference type="OrthoDB" id="514967at2759"/>
<keyword evidence="4" id="KW-0862">Zinc</keyword>
<comment type="subcellular location">
    <subcellularLocation>
        <location evidence="1">Nucleus</location>
    </subcellularLocation>
</comment>
<evidence type="ECO:0000313" key="12">
    <source>
        <dbReference type="Proteomes" id="UP000236161"/>
    </source>
</evidence>
<keyword evidence="5" id="KW-0805">Transcription regulation</keyword>
<dbReference type="Gene3D" id="4.10.1100.10">
    <property type="entry name" value="Transcription factor, SBP-box domain"/>
    <property type="match status" value="1"/>
</dbReference>
<dbReference type="PROSITE" id="PS51141">
    <property type="entry name" value="ZF_SBP"/>
    <property type="match status" value="1"/>
</dbReference>
<evidence type="ECO:0000256" key="9">
    <source>
        <dbReference type="PROSITE-ProRule" id="PRU00470"/>
    </source>
</evidence>
<dbReference type="GO" id="GO:0003677">
    <property type="term" value="F:DNA binding"/>
    <property type="evidence" value="ECO:0007669"/>
    <property type="project" value="UniProtKB-KW"/>
</dbReference>
<gene>
    <name evidence="11" type="primary">SPL12</name>
    <name evidence="11" type="ORF">AXF42_Ash002799</name>
</gene>
<organism evidence="11 12">
    <name type="scientific">Apostasia shenzhenica</name>
    <dbReference type="NCBI Taxonomy" id="1088818"/>
    <lineage>
        <taxon>Eukaryota</taxon>
        <taxon>Viridiplantae</taxon>
        <taxon>Streptophyta</taxon>
        <taxon>Embryophyta</taxon>
        <taxon>Tracheophyta</taxon>
        <taxon>Spermatophyta</taxon>
        <taxon>Magnoliopsida</taxon>
        <taxon>Liliopsida</taxon>
        <taxon>Asparagales</taxon>
        <taxon>Orchidaceae</taxon>
        <taxon>Apostasioideae</taxon>
        <taxon>Apostasia</taxon>
    </lineage>
</organism>
<reference evidence="11 12" key="1">
    <citation type="journal article" date="2017" name="Nature">
        <title>The Apostasia genome and the evolution of orchids.</title>
        <authorList>
            <person name="Zhang G.Q."/>
            <person name="Liu K.W."/>
            <person name="Li Z."/>
            <person name="Lohaus R."/>
            <person name="Hsiao Y.Y."/>
            <person name="Niu S.C."/>
            <person name="Wang J.Y."/>
            <person name="Lin Y.C."/>
            <person name="Xu Q."/>
            <person name="Chen L.J."/>
            <person name="Yoshida K."/>
            <person name="Fujiwara S."/>
            <person name="Wang Z.W."/>
            <person name="Zhang Y.Q."/>
            <person name="Mitsuda N."/>
            <person name="Wang M."/>
            <person name="Liu G.H."/>
            <person name="Pecoraro L."/>
            <person name="Huang H.X."/>
            <person name="Xiao X.J."/>
            <person name="Lin M."/>
            <person name="Wu X.Y."/>
            <person name="Wu W.L."/>
            <person name="Chen Y.Y."/>
            <person name="Chang S.B."/>
            <person name="Sakamoto S."/>
            <person name="Ohme-Takagi M."/>
            <person name="Yagi M."/>
            <person name="Zeng S.J."/>
            <person name="Shen C.Y."/>
            <person name="Yeh C.M."/>
            <person name="Luo Y.B."/>
            <person name="Tsai W.C."/>
            <person name="Van de Peer Y."/>
            <person name="Liu Z.J."/>
        </authorList>
    </citation>
    <scope>NUCLEOTIDE SEQUENCE [LARGE SCALE GENOMIC DNA]</scope>
    <source>
        <strain evidence="12">cv. Shenzhen</strain>
        <tissue evidence="11">Stem</tissue>
    </source>
</reference>
<dbReference type="PANTHER" id="PTHR31251">
    <property type="entry name" value="SQUAMOSA PROMOTER-BINDING-LIKE PROTEIN 4"/>
    <property type="match status" value="1"/>
</dbReference>
<keyword evidence="2" id="KW-0479">Metal-binding</keyword>
<dbReference type="SUPFAM" id="SSF103612">
    <property type="entry name" value="SBT domain"/>
    <property type="match status" value="1"/>
</dbReference>
<accession>A0A2I0A7C3</accession>
<dbReference type="AlphaFoldDB" id="A0A2I0A7C3"/>
<dbReference type="Proteomes" id="UP000236161">
    <property type="component" value="Unassembled WGS sequence"/>
</dbReference>
<dbReference type="InterPro" id="IPR004333">
    <property type="entry name" value="SBP_dom"/>
</dbReference>
<keyword evidence="8" id="KW-0539">Nucleus</keyword>